<dbReference type="AlphaFoldDB" id="W9L7E7"/>
<dbReference type="VEuPathDB" id="FungiDB:FOZG_00848"/>
<evidence type="ECO:0000256" key="1">
    <source>
        <dbReference type="SAM" id="MobiDB-lite"/>
    </source>
</evidence>
<dbReference type="Proteomes" id="UP000030766">
    <property type="component" value="Unassembled WGS sequence"/>
</dbReference>
<evidence type="ECO:0000313" key="2">
    <source>
        <dbReference type="EMBL" id="EWZ50215.1"/>
    </source>
</evidence>
<dbReference type="HOGENOM" id="CLU_3368573_0_0_1"/>
<organism evidence="2">
    <name type="scientific">Fusarium oxysporum Fo47</name>
    <dbReference type="NCBI Taxonomy" id="660027"/>
    <lineage>
        <taxon>Eukaryota</taxon>
        <taxon>Fungi</taxon>
        <taxon>Dikarya</taxon>
        <taxon>Ascomycota</taxon>
        <taxon>Pezizomycotina</taxon>
        <taxon>Sordariomycetes</taxon>
        <taxon>Hypocreomycetidae</taxon>
        <taxon>Hypocreales</taxon>
        <taxon>Nectriaceae</taxon>
        <taxon>Fusarium</taxon>
        <taxon>Fusarium oxysporum species complex</taxon>
    </lineage>
</organism>
<sequence length="35" mass="3874">MKNELERAASFRSSVGVDKARASREPREAGLGVLW</sequence>
<feature type="region of interest" description="Disordered" evidence="1">
    <location>
        <begin position="1"/>
        <end position="35"/>
    </location>
</feature>
<accession>W9L7E7</accession>
<dbReference type="EMBL" id="JH717896">
    <property type="protein sequence ID" value="EWZ50215.1"/>
    <property type="molecule type" value="Genomic_DNA"/>
</dbReference>
<reference evidence="2" key="2">
    <citation type="submission" date="2012-06" db="EMBL/GenBank/DDBJ databases">
        <title>Annotation of the Genome Sequence of Fusarium oxysporum Fo47.</title>
        <authorList>
            <consortium name="The Broad Institute Genomics Platform"/>
            <person name="Ma L.-J."/>
            <person name="Corby-Kistler H."/>
            <person name="Broz K."/>
            <person name="Gale L.R."/>
            <person name="Jonkers W."/>
            <person name="O'Donnell K."/>
            <person name="Ploetz R."/>
            <person name="Steinberg C."/>
            <person name="Schwartz D.C."/>
            <person name="VanEtten H."/>
            <person name="Zhou S."/>
            <person name="Young S.K."/>
            <person name="Zeng Q."/>
            <person name="Gargeya S."/>
            <person name="Fitzgerald M."/>
            <person name="Abouelleil A."/>
            <person name="Alvarado L."/>
            <person name="Chapman S.B."/>
            <person name="Gainer-Dewar J."/>
            <person name="Goldberg J."/>
            <person name="Griggs A."/>
            <person name="Gujja S."/>
            <person name="Hansen M."/>
            <person name="Howarth C."/>
            <person name="Imamovic A."/>
            <person name="Ireland A."/>
            <person name="Larimer J."/>
            <person name="McCowan C."/>
            <person name="Murphy C."/>
            <person name="Pearson M."/>
            <person name="Poon T.W."/>
            <person name="Priest M."/>
            <person name="Roberts A."/>
            <person name="Saif S."/>
            <person name="Shea T."/>
            <person name="Sykes S."/>
            <person name="Wortman J."/>
            <person name="Nusbaum C."/>
            <person name="Birren B."/>
        </authorList>
    </citation>
    <scope>NUCLEOTIDE SEQUENCE</scope>
    <source>
        <strain evidence="2">Fo47</strain>
    </source>
</reference>
<proteinExistence type="predicted"/>
<gene>
    <name evidence="2" type="ORF">FOZG_00848</name>
</gene>
<name>W9L7E7_FUSOX</name>
<reference evidence="2" key="1">
    <citation type="submission" date="2011-06" db="EMBL/GenBank/DDBJ databases">
        <title>The Genome Sequence of Fusarium oxysporum Fo47.</title>
        <authorList>
            <consortium name="The Broad Institute Genome Sequencing Platform"/>
            <person name="Ma L.-J."/>
            <person name="Gale L.R."/>
            <person name="Schwartz D.C."/>
            <person name="Zhou S."/>
            <person name="Corby-Kistler H."/>
            <person name="Young S.K."/>
            <person name="Zeng Q."/>
            <person name="Gargeya S."/>
            <person name="Fitzgerald M."/>
            <person name="Haas B."/>
            <person name="Abouelleil A."/>
            <person name="Alvarado L."/>
            <person name="Arachchi H.M."/>
            <person name="Berlin A."/>
            <person name="Brown A."/>
            <person name="Chapman S.B."/>
            <person name="Chen Z."/>
            <person name="Dunbar C."/>
            <person name="Freedman E."/>
            <person name="Gearin G."/>
            <person name="Gellesch M."/>
            <person name="Goldberg J."/>
            <person name="Griggs A."/>
            <person name="Gujja S."/>
            <person name="Heiman D."/>
            <person name="Howarth C."/>
            <person name="Larson L."/>
            <person name="Lui A."/>
            <person name="MacDonald P.J.P."/>
            <person name="Mehta T."/>
            <person name="Montmayeur A."/>
            <person name="Murphy C."/>
            <person name="Neiman D."/>
            <person name="Pearson M."/>
            <person name="Priest M."/>
            <person name="Roberts A."/>
            <person name="Saif S."/>
            <person name="Shea T."/>
            <person name="Shenoy N."/>
            <person name="Sisk P."/>
            <person name="Stolte C."/>
            <person name="Sykes S."/>
            <person name="Wortman J."/>
            <person name="Nusbaum C."/>
            <person name="Birren B."/>
        </authorList>
    </citation>
    <scope>NUCLEOTIDE SEQUENCE [LARGE SCALE GENOMIC DNA]</scope>
    <source>
        <strain evidence="2">Fo47</strain>
    </source>
</reference>
<feature type="compositionally biased region" description="Basic and acidic residues" evidence="1">
    <location>
        <begin position="18"/>
        <end position="28"/>
    </location>
</feature>
<protein>
    <submittedName>
        <fullName evidence="2">Uncharacterized protein</fullName>
    </submittedName>
</protein>